<reference evidence="2 3" key="1">
    <citation type="journal article" date="2023" name="J. Hered.">
        <title>Chromosome-level genome of the wood stork (Mycteria americana) provides insight into avian chromosome evolution.</title>
        <authorList>
            <person name="Flamio R. Jr."/>
            <person name="Ramstad K.M."/>
        </authorList>
    </citation>
    <scope>NUCLEOTIDE SEQUENCE [LARGE SCALE GENOMIC DNA]</scope>
    <source>
        <strain evidence="2">JAX WOST 10</strain>
    </source>
</reference>
<evidence type="ECO:0000256" key="1">
    <source>
        <dbReference type="SAM" id="MobiDB-lite"/>
    </source>
</evidence>
<comment type="caution">
    <text evidence="2">The sequence shown here is derived from an EMBL/GenBank/DDBJ whole genome shotgun (WGS) entry which is preliminary data.</text>
</comment>
<organism evidence="2 3">
    <name type="scientific">Mycteria americana</name>
    <name type="common">Wood stork</name>
    <dbReference type="NCBI Taxonomy" id="33587"/>
    <lineage>
        <taxon>Eukaryota</taxon>
        <taxon>Metazoa</taxon>
        <taxon>Chordata</taxon>
        <taxon>Craniata</taxon>
        <taxon>Vertebrata</taxon>
        <taxon>Euteleostomi</taxon>
        <taxon>Archelosauria</taxon>
        <taxon>Archosauria</taxon>
        <taxon>Dinosauria</taxon>
        <taxon>Saurischia</taxon>
        <taxon>Theropoda</taxon>
        <taxon>Coelurosauria</taxon>
        <taxon>Aves</taxon>
        <taxon>Neognathae</taxon>
        <taxon>Neoaves</taxon>
        <taxon>Aequornithes</taxon>
        <taxon>Ciconiiformes</taxon>
        <taxon>Ciconiidae</taxon>
        <taxon>Mycteria</taxon>
    </lineage>
</organism>
<evidence type="ECO:0000313" key="3">
    <source>
        <dbReference type="Proteomes" id="UP001333110"/>
    </source>
</evidence>
<feature type="compositionally biased region" description="Basic and acidic residues" evidence="1">
    <location>
        <begin position="185"/>
        <end position="197"/>
    </location>
</feature>
<proteinExistence type="predicted"/>
<protein>
    <submittedName>
        <fullName evidence="2">Uncharacterized protein</fullName>
    </submittedName>
</protein>
<dbReference type="Proteomes" id="UP001333110">
    <property type="component" value="Unassembled WGS sequence"/>
</dbReference>
<evidence type="ECO:0000313" key="2">
    <source>
        <dbReference type="EMBL" id="KAK4805633.1"/>
    </source>
</evidence>
<name>A0AAN7M9D6_MYCAM</name>
<keyword evidence="3" id="KW-1185">Reference proteome</keyword>
<dbReference type="AlphaFoldDB" id="A0AAN7M9D6"/>
<gene>
    <name evidence="2" type="ORF">QYF61_022391</name>
</gene>
<sequence length="197" mass="20674">MSLAGMISIHHEHLRKLPLPSKLPLVLGQVRATIKASPTPCSLTHFSHLLLLGNQVGLKNFPHADAYSSILCTSGPETCPATTSACRAGPVARPRWPTAAMSPVSGSARTPPLSLSPLPWWWPCLAPFSALSRRTPLWAPPPPLLLAASSAVMECPSPLGAVTSLAFPAATVAEGVPPAKATADSLDKDRLEPRSSC</sequence>
<feature type="region of interest" description="Disordered" evidence="1">
    <location>
        <begin position="176"/>
        <end position="197"/>
    </location>
</feature>
<dbReference type="EMBL" id="JAUNZN010000066">
    <property type="protein sequence ID" value="KAK4805633.1"/>
    <property type="molecule type" value="Genomic_DNA"/>
</dbReference>
<accession>A0AAN7M9D6</accession>